<feature type="transmembrane region" description="Helical" evidence="1">
    <location>
        <begin position="133"/>
        <end position="158"/>
    </location>
</feature>
<evidence type="ECO:0000313" key="3">
    <source>
        <dbReference type="Proteomes" id="UP000030129"/>
    </source>
</evidence>
<sequence length="175" mass="20528">MANLLNEDEFEVNLKWQDFKKYYVAIFLLIMALTPLIFLIRWLTGVSETLRDLLIYITVFIPFATLVTFPVFMFRRSKRAPLLNSKLIAKSLAILVTCWFLAGVFLIRLFNFIMRIEYYGSANIDLYDLPRDLLGFAILLLVIQAIAFLVLFPISFLLNKYFPWELPNKNKKEAK</sequence>
<keyword evidence="1" id="KW-0812">Transmembrane</keyword>
<evidence type="ECO:0000313" key="2">
    <source>
        <dbReference type="EMBL" id="KGO78879.1"/>
    </source>
</evidence>
<keyword evidence="1" id="KW-0472">Membrane</keyword>
<dbReference type="RefSeq" id="WP_035136065.1">
    <property type="nucleotide sequence ID" value="NZ_JRLV01000025.1"/>
</dbReference>
<reference evidence="2 3" key="1">
    <citation type="submission" date="2013-09" db="EMBL/GenBank/DDBJ databases">
        <authorList>
            <person name="Zeng Z."/>
            <person name="Chen C."/>
        </authorList>
    </citation>
    <scope>NUCLEOTIDE SEQUENCE [LARGE SCALE GENOMIC DNA]</scope>
    <source>
        <strain evidence="2 3">F44-8</strain>
    </source>
</reference>
<comment type="caution">
    <text evidence="2">The sequence shown here is derived from an EMBL/GenBank/DDBJ whole genome shotgun (WGS) entry which is preliminary data.</text>
</comment>
<keyword evidence="3" id="KW-1185">Reference proteome</keyword>
<feature type="transmembrane region" description="Helical" evidence="1">
    <location>
        <begin position="53"/>
        <end position="72"/>
    </location>
</feature>
<proteinExistence type="predicted"/>
<feature type="transmembrane region" description="Helical" evidence="1">
    <location>
        <begin position="92"/>
        <end position="113"/>
    </location>
</feature>
<organism evidence="2 3">
    <name type="scientific">Flavobacterium beibuense F44-8</name>
    <dbReference type="NCBI Taxonomy" id="1406840"/>
    <lineage>
        <taxon>Bacteria</taxon>
        <taxon>Pseudomonadati</taxon>
        <taxon>Bacteroidota</taxon>
        <taxon>Flavobacteriia</taxon>
        <taxon>Flavobacteriales</taxon>
        <taxon>Flavobacteriaceae</taxon>
        <taxon>Flavobacterium</taxon>
    </lineage>
</organism>
<accession>A0A0A2LG53</accession>
<dbReference type="STRING" id="1406840.Q763_16480"/>
<dbReference type="AlphaFoldDB" id="A0A0A2LG53"/>
<name>A0A0A2LG53_9FLAO</name>
<feature type="transmembrane region" description="Helical" evidence="1">
    <location>
        <begin position="22"/>
        <end position="41"/>
    </location>
</feature>
<protein>
    <submittedName>
        <fullName evidence="2">Uncharacterized protein</fullName>
    </submittedName>
</protein>
<dbReference type="EMBL" id="JRLV01000025">
    <property type="protein sequence ID" value="KGO78879.1"/>
    <property type="molecule type" value="Genomic_DNA"/>
</dbReference>
<evidence type="ECO:0000256" key="1">
    <source>
        <dbReference type="SAM" id="Phobius"/>
    </source>
</evidence>
<dbReference type="Proteomes" id="UP000030129">
    <property type="component" value="Unassembled WGS sequence"/>
</dbReference>
<gene>
    <name evidence="2" type="ORF">Q763_16480</name>
</gene>
<keyword evidence="1" id="KW-1133">Transmembrane helix</keyword>